<dbReference type="Pfam" id="PF15936">
    <property type="entry name" value="DUF4749"/>
    <property type="match status" value="1"/>
</dbReference>
<dbReference type="InterPro" id="IPR005312">
    <property type="entry name" value="DUF1759"/>
</dbReference>
<dbReference type="Gene3D" id="2.40.70.10">
    <property type="entry name" value="Acid Proteases"/>
    <property type="match status" value="1"/>
</dbReference>
<dbReference type="SMART" id="SM00735">
    <property type="entry name" value="ZM"/>
    <property type="match status" value="1"/>
</dbReference>
<accession>A0A8S4GD89</accession>
<keyword evidence="3" id="KW-1185">Reference proteome</keyword>
<reference evidence="2" key="1">
    <citation type="submission" date="2020-11" db="EMBL/GenBank/DDBJ databases">
        <authorList>
            <person name="Whiteford S."/>
        </authorList>
    </citation>
    <scope>NUCLEOTIDE SEQUENCE</scope>
</reference>
<dbReference type="InterPro" id="IPR021109">
    <property type="entry name" value="Peptidase_aspartic_dom_sf"/>
</dbReference>
<name>A0A8S4GD89_PLUXY</name>
<dbReference type="PANTHER" id="PTHR47331:SF5">
    <property type="entry name" value="RIBONUCLEASE H"/>
    <property type="match status" value="1"/>
</dbReference>
<dbReference type="InterPro" id="IPR031847">
    <property type="entry name" value="PDLI1-4/Zasp-like_mid"/>
</dbReference>
<comment type="caution">
    <text evidence="2">The sequence shown here is derived from an EMBL/GenBank/DDBJ whole genome shotgun (WGS) entry which is preliminary data.</text>
</comment>
<dbReference type="GO" id="GO:0071897">
    <property type="term" value="P:DNA biosynthetic process"/>
    <property type="evidence" value="ECO:0007669"/>
    <property type="project" value="UniProtKB-ARBA"/>
</dbReference>
<dbReference type="EMBL" id="CAJHNJ030000154">
    <property type="protein sequence ID" value="CAG9136698.1"/>
    <property type="molecule type" value="Genomic_DNA"/>
</dbReference>
<dbReference type="Pfam" id="PF18701">
    <property type="entry name" value="DUF5641"/>
    <property type="match status" value="1"/>
</dbReference>
<dbReference type="InterPro" id="IPR006643">
    <property type="entry name" value="Zasp-like_motif"/>
</dbReference>
<dbReference type="Proteomes" id="UP000653454">
    <property type="component" value="Unassembled WGS sequence"/>
</dbReference>
<dbReference type="AlphaFoldDB" id="A0A8S4GD89"/>
<dbReference type="PANTHER" id="PTHR47331">
    <property type="entry name" value="PHD-TYPE DOMAIN-CONTAINING PROTEIN"/>
    <property type="match status" value="1"/>
</dbReference>
<feature type="domain" description="Zasp-like motif" evidence="1">
    <location>
        <begin position="1127"/>
        <end position="1152"/>
    </location>
</feature>
<evidence type="ECO:0000259" key="1">
    <source>
        <dbReference type="SMART" id="SM00735"/>
    </source>
</evidence>
<dbReference type="Pfam" id="PF05380">
    <property type="entry name" value="Peptidase_A17"/>
    <property type="match status" value="1"/>
</dbReference>
<dbReference type="Pfam" id="PF03564">
    <property type="entry name" value="DUF1759"/>
    <property type="match status" value="1"/>
</dbReference>
<evidence type="ECO:0000313" key="3">
    <source>
        <dbReference type="Proteomes" id="UP000653454"/>
    </source>
</evidence>
<proteinExistence type="predicted"/>
<dbReference type="InterPro" id="IPR043502">
    <property type="entry name" value="DNA/RNA_pol_sf"/>
</dbReference>
<organism evidence="2 3">
    <name type="scientific">Plutella xylostella</name>
    <name type="common">Diamondback moth</name>
    <name type="synonym">Plutella maculipennis</name>
    <dbReference type="NCBI Taxonomy" id="51655"/>
    <lineage>
        <taxon>Eukaryota</taxon>
        <taxon>Metazoa</taxon>
        <taxon>Ecdysozoa</taxon>
        <taxon>Arthropoda</taxon>
        <taxon>Hexapoda</taxon>
        <taxon>Insecta</taxon>
        <taxon>Pterygota</taxon>
        <taxon>Neoptera</taxon>
        <taxon>Endopterygota</taxon>
        <taxon>Lepidoptera</taxon>
        <taxon>Glossata</taxon>
        <taxon>Ditrysia</taxon>
        <taxon>Yponomeutoidea</taxon>
        <taxon>Plutellidae</taxon>
        <taxon>Plutella</taxon>
    </lineage>
</organism>
<dbReference type="SUPFAM" id="SSF56672">
    <property type="entry name" value="DNA/RNA polymerases"/>
    <property type="match status" value="1"/>
</dbReference>
<gene>
    <name evidence="2" type="ORF">PLXY2_LOCUS14959</name>
</gene>
<sequence length="1207" mass="136960">MEDTDRKSAIARRAYYKGAITKQKAKLQQENLDLASAEMLKLKEAKLVKIYGEYEELCIQLDEDEDDATEEAYLECMERVRIAMNRLNKPQSGSSCSSSKVKLPDVSLPIFDGNYLEYGPFKEMFDAMIDSDPDIQDIQKLFYLRSYLRGEALDLIKNMPVVGSSYKESLNILDDRYNNKAKIVFQHILQLLDIKPISKPNVQCLRTLISEAKQHVAALKNLGQPVEHWDAFLVCILSRKLDQLNSRAFYLEQSSPSVPTYTNFIKFLEARALALESSNVRDNTVKDREVNMRAGSTLQVSQAKTTHVAVDASCNFCGPQRNATNNHSEETVALLSGKNNCSQVLLPYAKVELVSRGGSKIIVKALLDSASQSSFITSKLAKQLGKPLVPNKTGVIGIANTSKTISQAITTEVYSCAYPYKVFVNCLVTDAITAKLPQCGFSLADLNIPNNIKLADDTCNDPSEIDILLGADIFFQTLLPQSEELTRHHRDAAQPRLVHTQFGYILAGNLPEFSHGNSAVSLFCRDCKTDLNSTMKQFWQSESVPQEFTEHESEKVQCEEHFQKTVKLENKQFEVSIPLKVPIYDINNYIGDSLSLALKRFLNLEKKLHNDPSLFKEYKSFIDEYIDLGHASSVDISQYDLNKDPIYFIPHHAVLKPDAVSTKLRVVMDAGMKGSNKMSLNDLMLTGPVIQADMFDILLRFRVHKYFFLCDIRRMYRNILITPEQRSLQNILWRDSPQEPISCLQLQTVSYGLRSSSFLATRCLYELAIRYKDEFPLGSKAILQSSYVDDIVQSHNDLDTIINIKRQLIDLLSLGSFNLHKWCANNSAILSDIPTEKQQHSDELEFQKEIKTLGLKFNVNNDSFQFAPMLEQPATTKRQILSFISQFFDPLGLAGPLFVQAKEIMQSLWISKVGWDSAPPPEILTKWQEFYSSLTRMQPLTIKRNVCLDNQTNAELVGFSDSSAKAYGCAIYLRATDKNDQNPADCLSRGVNPCDLMQHPLWFNGPKFMLDPDYKFTEFNYEAVKCNLPEVKVVSEQNITDLPENRLKFWQKCTALTQQFWRHWSKHYLNNLQNRPKWKQSLPNVKVGDLVILKETETPPMTWPMARVTQRTTNDPPPPATMSSGPRLVHKQFNSPIGLYSQQNIKETLSKHIQDLGNGTVGLESLDMEKKSKWNMVELQTARAPVCRRHGPHASCSQLQPAPTRKL</sequence>
<dbReference type="InterPro" id="IPR040676">
    <property type="entry name" value="DUF5641"/>
</dbReference>
<evidence type="ECO:0000313" key="2">
    <source>
        <dbReference type="EMBL" id="CAG9136698.1"/>
    </source>
</evidence>
<dbReference type="InterPro" id="IPR008042">
    <property type="entry name" value="Retrotrans_Pao"/>
</dbReference>
<protein>
    <submittedName>
        <fullName evidence="2">(diamondback moth) hypothetical protein</fullName>
    </submittedName>
</protein>